<proteinExistence type="predicted"/>
<protein>
    <recommendedName>
        <fullName evidence="3">indole-3-glycerol-phosphate synthase</fullName>
        <ecNumber evidence="3">4.1.1.48</ecNumber>
    </recommendedName>
</protein>
<keyword evidence="8" id="KW-0456">Lyase</keyword>
<name>A0A7S0REM5_9CHLO</name>
<accession>A0A7S0REM5</accession>
<evidence type="ECO:0000256" key="3">
    <source>
        <dbReference type="ARBA" id="ARBA00012362"/>
    </source>
</evidence>
<evidence type="ECO:0000313" key="10">
    <source>
        <dbReference type="EMBL" id="CAD8674648.1"/>
    </source>
</evidence>
<dbReference type="EMBL" id="HBFA01024276">
    <property type="protein sequence ID" value="CAD8674648.1"/>
    <property type="molecule type" value="Transcribed_RNA"/>
</dbReference>
<dbReference type="Pfam" id="PF00218">
    <property type="entry name" value="IGPS"/>
    <property type="match status" value="1"/>
</dbReference>
<dbReference type="UniPathway" id="UPA00035">
    <property type="reaction ID" value="UER00043"/>
</dbReference>
<evidence type="ECO:0000256" key="7">
    <source>
        <dbReference type="ARBA" id="ARBA00023141"/>
    </source>
</evidence>
<dbReference type="AlphaFoldDB" id="A0A7S0REM5"/>
<dbReference type="EC" id="4.1.1.48" evidence="3"/>
<comment type="catalytic activity">
    <reaction evidence="1">
        <text>1-(2-carboxyphenylamino)-1-deoxy-D-ribulose 5-phosphate + H(+) = (1S,2R)-1-C-(indol-3-yl)glycerol 3-phosphate + CO2 + H2O</text>
        <dbReference type="Rhea" id="RHEA:23476"/>
        <dbReference type="ChEBI" id="CHEBI:15377"/>
        <dbReference type="ChEBI" id="CHEBI:15378"/>
        <dbReference type="ChEBI" id="CHEBI:16526"/>
        <dbReference type="ChEBI" id="CHEBI:58613"/>
        <dbReference type="ChEBI" id="CHEBI:58866"/>
        <dbReference type="EC" id="4.1.1.48"/>
    </reaction>
</comment>
<organism evidence="10">
    <name type="scientific">Pyramimonas obovata</name>
    <dbReference type="NCBI Taxonomy" id="1411642"/>
    <lineage>
        <taxon>Eukaryota</taxon>
        <taxon>Viridiplantae</taxon>
        <taxon>Chlorophyta</taxon>
        <taxon>Pyramimonadophyceae</taxon>
        <taxon>Pyramimonadales</taxon>
        <taxon>Pyramimonadaceae</taxon>
        <taxon>Pyramimonas</taxon>
        <taxon>Pyramimonas incertae sedis</taxon>
    </lineage>
</organism>
<reference evidence="10" key="1">
    <citation type="submission" date="2021-01" db="EMBL/GenBank/DDBJ databases">
        <authorList>
            <person name="Corre E."/>
            <person name="Pelletier E."/>
            <person name="Niang G."/>
            <person name="Scheremetjew M."/>
            <person name="Finn R."/>
            <person name="Kale V."/>
            <person name="Holt S."/>
            <person name="Cochrane G."/>
            <person name="Meng A."/>
            <person name="Brown T."/>
            <person name="Cohen L."/>
        </authorList>
    </citation>
    <scope>NUCLEOTIDE SEQUENCE</scope>
    <source>
        <strain evidence="10">CCMP722</strain>
    </source>
</reference>
<evidence type="ECO:0000256" key="4">
    <source>
        <dbReference type="ARBA" id="ARBA00022605"/>
    </source>
</evidence>
<dbReference type="GO" id="GO:0004640">
    <property type="term" value="F:phosphoribosylanthranilate isomerase activity"/>
    <property type="evidence" value="ECO:0007669"/>
    <property type="project" value="TreeGrafter"/>
</dbReference>
<evidence type="ECO:0000256" key="5">
    <source>
        <dbReference type="ARBA" id="ARBA00022793"/>
    </source>
</evidence>
<evidence type="ECO:0000256" key="6">
    <source>
        <dbReference type="ARBA" id="ARBA00022822"/>
    </source>
</evidence>
<dbReference type="GO" id="GO:0000162">
    <property type="term" value="P:L-tryptophan biosynthetic process"/>
    <property type="evidence" value="ECO:0007669"/>
    <property type="project" value="UniProtKB-UniPathway"/>
</dbReference>
<dbReference type="Gene3D" id="3.20.20.70">
    <property type="entry name" value="Aldolase class I"/>
    <property type="match status" value="1"/>
</dbReference>
<keyword evidence="6" id="KW-0822">Tryptophan biosynthesis</keyword>
<feature type="domain" description="Indole-3-glycerol phosphate synthase" evidence="9">
    <location>
        <begin position="45"/>
        <end position="283"/>
    </location>
</feature>
<sequence>MQTICGVRGARIYLGRSVRAQQVERIHRRVLPVTNNGDPEKSSLETTIRRKHNEVAQRLQTLGDDGLEWRMKNATPSKRPHHLVVCMEQKVATGHGFLMVELARDTTDKELTRSELVETAAKYESWGVDGLALQTDMLYTSDGQADLLAVCERVQIPVLQLDWMLHPIQLLDAAEGGASAVTLVNAVLSKGVPTLVGFCESLALDAPVEVVNEKELYAAEECGVRLFAINVSVGLALGAVPGIRESIASSLVQKMPFGAGSIVGVRSESEARTVRAAGADAIILKREALEGLQEHEIKELIAELIYMLSGDD</sequence>
<keyword evidence="5" id="KW-0210">Decarboxylase</keyword>
<dbReference type="PANTHER" id="PTHR22854:SF2">
    <property type="entry name" value="INDOLE-3-GLYCEROL-PHOSPHATE SYNTHASE"/>
    <property type="match status" value="1"/>
</dbReference>
<evidence type="ECO:0000256" key="1">
    <source>
        <dbReference type="ARBA" id="ARBA00001633"/>
    </source>
</evidence>
<keyword evidence="7" id="KW-0057">Aromatic amino acid biosynthesis</keyword>
<comment type="pathway">
    <text evidence="2">Amino-acid biosynthesis; L-tryptophan biosynthesis; L-tryptophan from chorismate: step 4/5.</text>
</comment>
<evidence type="ECO:0000256" key="8">
    <source>
        <dbReference type="ARBA" id="ARBA00023239"/>
    </source>
</evidence>
<keyword evidence="4" id="KW-0028">Amino-acid biosynthesis</keyword>
<dbReference type="GO" id="GO:0004425">
    <property type="term" value="F:indole-3-glycerol-phosphate synthase activity"/>
    <property type="evidence" value="ECO:0007669"/>
    <property type="project" value="UniProtKB-EC"/>
</dbReference>
<dbReference type="InterPro" id="IPR011060">
    <property type="entry name" value="RibuloseP-bd_barrel"/>
</dbReference>
<dbReference type="PANTHER" id="PTHR22854">
    <property type="entry name" value="TRYPTOPHAN BIOSYNTHESIS PROTEIN"/>
    <property type="match status" value="1"/>
</dbReference>
<evidence type="ECO:0000256" key="2">
    <source>
        <dbReference type="ARBA" id="ARBA00004696"/>
    </source>
</evidence>
<dbReference type="InterPro" id="IPR013798">
    <property type="entry name" value="Indole-3-glycerol_P_synth_dom"/>
</dbReference>
<dbReference type="InterPro" id="IPR013785">
    <property type="entry name" value="Aldolase_TIM"/>
</dbReference>
<gene>
    <name evidence="10" type="ORF">POBO1169_LOCUS12343</name>
</gene>
<dbReference type="SUPFAM" id="SSF51366">
    <property type="entry name" value="Ribulose-phoshate binding barrel"/>
    <property type="match status" value="1"/>
</dbReference>
<evidence type="ECO:0000259" key="9">
    <source>
        <dbReference type="Pfam" id="PF00218"/>
    </source>
</evidence>
<dbReference type="InterPro" id="IPR045186">
    <property type="entry name" value="Indole-3-glycerol_P_synth"/>
</dbReference>